<gene>
    <name evidence="2" type="ORF">ACFQE1_20715</name>
</gene>
<proteinExistence type="predicted"/>
<feature type="compositionally biased region" description="Basic and acidic residues" evidence="1">
    <location>
        <begin position="1"/>
        <end position="16"/>
    </location>
</feature>
<name>A0ABD5S6R1_9EURY</name>
<protein>
    <submittedName>
        <fullName evidence="2">Uncharacterized protein</fullName>
    </submittedName>
</protein>
<reference evidence="2 3" key="1">
    <citation type="journal article" date="2019" name="Int. J. Syst. Evol. Microbiol.">
        <title>The Global Catalogue of Microorganisms (GCM) 10K type strain sequencing project: providing services to taxonomists for standard genome sequencing and annotation.</title>
        <authorList>
            <consortium name="The Broad Institute Genomics Platform"/>
            <consortium name="The Broad Institute Genome Sequencing Center for Infectious Disease"/>
            <person name="Wu L."/>
            <person name="Ma J."/>
        </authorList>
    </citation>
    <scope>NUCLEOTIDE SEQUENCE [LARGE SCALE GENOMIC DNA]</scope>
    <source>
        <strain evidence="2 3">NBRC 111368</strain>
    </source>
</reference>
<sequence>VGPPRPRGDGDRERRVARARSYRRSTPRFPAFLSPGAFFTARPGRRLVSENPRFHVVRGDHPEHGEFEAAFRVRSDERAFVHEPDRSTFPTTNAGRRMECLERAGDSIRDEFGEDVSVVVDESDL</sequence>
<dbReference type="EMBL" id="JBHSWU010001360">
    <property type="protein sequence ID" value="MFC6726748.1"/>
    <property type="molecule type" value="Genomic_DNA"/>
</dbReference>
<comment type="caution">
    <text evidence="2">The sequence shown here is derived from an EMBL/GenBank/DDBJ whole genome shotgun (WGS) entry which is preliminary data.</text>
</comment>
<feature type="non-terminal residue" evidence="2">
    <location>
        <position position="1"/>
    </location>
</feature>
<dbReference type="Proteomes" id="UP001596328">
    <property type="component" value="Unassembled WGS sequence"/>
</dbReference>
<accession>A0ABD5S6R1</accession>
<keyword evidence="3" id="KW-1185">Reference proteome</keyword>
<dbReference type="AlphaFoldDB" id="A0ABD5S6R1"/>
<evidence type="ECO:0000313" key="2">
    <source>
        <dbReference type="EMBL" id="MFC6726748.1"/>
    </source>
</evidence>
<evidence type="ECO:0000313" key="3">
    <source>
        <dbReference type="Proteomes" id="UP001596328"/>
    </source>
</evidence>
<evidence type="ECO:0000256" key="1">
    <source>
        <dbReference type="SAM" id="MobiDB-lite"/>
    </source>
</evidence>
<organism evidence="2 3">
    <name type="scientific">Halobium palmae</name>
    <dbReference type="NCBI Taxonomy" id="1776492"/>
    <lineage>
        <taxon>Archaea</taxon>
        <taxon>Methanobacteriati</taxon>
        <taxon>Methanobacteriota</taxon>
        <taxon>Stenosarchaea group</taxon>
        <taxon>Halobacteria</taxon>
        <taxon>Halobacteriales</taxon>
        <taxon>Haloferacaceae</taxon>
        <taxon>Halobium</taxon>
    </lineage>
</organism>
<feature type="region of interest" description="Disordered" evidence="1">
    <location>
        <begin position="1"/>
        <end position="22"/>
    </location>
</feature>